<dbReference type="PANTHER" id="PTHR45856:SF11">
    <property type="entry name" value="FUNGAL LIPASE-LIKE DOMAIN-CONTAINING PROTEIN"/>
    <property type="match status" value="1"/>
</dbReference>
<name>A0A142EPX7_9BACT</name>
<dbReference type="InterPro" id="IPR051218">
    <property type="entry name" value="Sec_MonoDiacylglyc_Lipase"/>
</dbReference>
<dbReference type="KEGG" id="alm:AO498_12100"/>
<dbReference type="RefSeq" id="WP_067547944.1">
    <property type="nucleotide sequence ID" value="NZ_CP012836.1"/>
</dbReference>
<dbReference type="GO" id="GO:0006629">
    <property type="term" value="P:lipid metabolic process"/>
    <property type="evidence" value="ECO:0007669"/>
    <property type="project" value="InterPro"/>
</dbReference>
<evidence type="ECO:0000313" key="2">
    <source>
        <dbReference type="EMBL" id="AMQ57182.1"/>
    </source>
</evidence>
<keyword evidence="3" id="KW-1185">Reference proteome</keyword>
<dbReference type="EMBL" id="CP012836">
    <property type="protein sequence ID" value="AMQ57182.1"/>
    <property type="molecule type" value="Genomic_DNA"/>
</dbReference>
<dbReference type="InterPro" id="IPR002921">
    <property type="entry name" value="Fungal_lipase-type"/>
</dbReference>
<dbReference type="InterPro" id="IPR029058">
    <property type="entry name" value="AB_hydrolase_fold"/>
</dbReference>
<accession>A0A142EPX7</accession>
<dbReference type="Gene3D" id="3.40.50.1820">
    <property type="entry name" value="alpha/beta hydrolase"/>
    <property type="match status" value="1"/>
</dbReference>
<feature type="domain" description="Fungal lipase-type" evidence="1">
    <location>
        <begin position="87"/>
        <end position="240"/>
    </location>
</feature>
<protein>
    <submittedName>
        <fullName evidence="2">Lipase</fullName>
    </submittedName>
</protein>
<dbReference type="PANTHER" id="PTHR45856">
    <property type="entry name" value="ALPHA/BETA-HYDROLASES SUPERFAMILY PROTEIN"/>
    <property type="match status" value="1"/>
</dbReference>
<dbReference type="OrthoDB" id="927373at2"/>
<organism evidence="2 3">
    <name type="scientific">Algoriphagus sanaruensis</name>
    <dbReference type="NCBI Taxonomy" id="1727163"/>
    <lineage>
        <taxon>Bacteria</taxon>
        <taxon>Pseudomonadati</taxon>
        <taxon>Bacteroidota</taxon>
        <taxon>Cytophagia</taxon>
        <taxon>Cytophagales</taxon>
        <taxon>Cyclobacteriaceae</taxon>
        <taxon>Algoriphagus</taxon>
    </lineage>
</organism>
<evidence type="ECO:0000313" key="3">
    <source>
        <dbReference type="Proteomes" id="UP000073816"/>
    </source>
</evidence>
<dbReference type="Proteomes" id="UP000073816">
    <property type="component" value="Chromosome"/>
</dbReference>
<reference evidence="3" key="1">
    <citation type="submission" date="2015-09" db="EMBL/GenBank/DDBJ databases">
        <title>Complete sequence of Algoriphagus sp. M8-2.</title>
        <authorList>
            <person name="Shintani M."/>
        </authorList>
    </citation>
    <scope>NUCLEOTIDE SEQUENCE [LARGE SCALE GENOMIC DNA]</scope>
    <source>
        <strain evidence="3">M8-2</strain>
    </source>
</reference>
<dbReference type="STRING" id="1727163.AO498_12100"/>
<dbReference type="SUPFAM" id="SSF53474">
    <property type="entry name" value="alpha/beta-Hydrolases"/>
    <property type="match status" value="1"/>
</dbReference>
<evidence type="ECO:0000259" key="1">
    <source>
        <dbReference type="Pfam" id="PF01764"/>
    </source>
</evidence>
<dbReference type="Pfam" id="PF01764">
    <property type="entry name" value="Lipase_3"/>
    <property type="match status" value="1"/>
</dbReference>
<gene>
    <name evidence="2" type="ORF">AO498_12100</name>
</gene>
<proteinExistence type="predicted"/>
<reference evidence="2 3" key="2">
    <citation type="journal article" date="2016" name="Genome Announc.">
        <title>Complete Genome Sequence of Algoriphagus sp. Strain M8-2, Isolated from a Brackish Lake.</title>
        <authorList>
            <person name="Muraguchi Y."/>
            <person name="Kushimoto K."/>
            <person name="Ohtsubo Y."/>
            <person name="Suzuki T."/>
            <person name="Dohra H."/>
            <person name="Kimbara K."/>
            <person name="Shintani M."/>
        </authorList>
    </citation>
    <scope>NUCLEOTIDE SEQUENCE [LARGE SCALE GENOMIC DNA]</scope>
    <source>
        <strain evidence="2 3">M8-2</strain>
    </source>
</reference>
<dbReference type="CDD" id="cd00519">
    <property type="entry name" value="Lipase_3"/>
    <property type="match status" value="1"/>
</dbReference>
<dbReference type="AlphaFoldDB" id="A0A142EPX7"/>
<dbReference type="PATRIC" id="fig|1727163.4.peg.2529"/>
<sequence>MQRFFWLAVLVITFLTMDSFAQLSPGFSAKEYADFLGITAAPVQDTAFTNGIPKNPSLVKIYESPIVGLENKWYLWVDQEKKKAWLNIRGTANTPTSWLANFYAAMIPAKGTLQIRDDYRFDYTLSPDPKAAVHVGWTLATGALAETLIPKMDSLYGSGYRDFIISGHSQGGAIAYLMTAYINYLKSQGRWTDPIRIKTYCSAAPKPGNLFFAYHYEFLTQGGWAFNVVNAADWVPEVPFSIQTIQDFNSTNPFTDASEFIKKQKFPQRLIFKKVYNRLNKPTRNAQRNFEKYLGFYAGKQVKKTLPSYQSPIYSPSNHFTRAGNFIVLQPNIEYWKRYPEEKEKVFKHHGLRPYYFLLKAQFEEDLK</sequence>